<feature type="transmembrane region" description="Helical" evidence="6">
    <location>
        <begin position="459"/>
        <end position="476"/>
    </location>
</feature>
<dbReference type="AlphaFoldDB" id="A0A4P6YW04"/>
<dbReference type="GO" id="GO:0030420">
    <property type="term" value="P:establishment of competence for transformation"/>
    <property type="evidence" value="ECO:0007669"/>
    <property type="project" value="InterPro"/>
</dbReference>
<keyword evidence="9" id="KW-1185">Reference proteome</keyword>
<dbReference type="InterPro" id="IPR036866">
    <property type="entry name" value="RibonucZ/Hydroxyglut_hydro"/>
</dbReference>
<sequence>MQHRWIFPALVAACLSALILAQQRWAAIVLLVVIIRIVLLRERNVLIVSLIVGGIMGLWFYAFDQRLTQQCLPDMDKATLELHVQPDEIQVDGDYARVTGSTLQHSQPIIVYLKLQKQAEQEMLSNVTQPMLITVTGKLGRVNSATNIGEFDAREYFRGQGITNTLAKAKITTIKTVPPNGLNDYLHCWRKQVILTFEKLPKYLRFYGETLILGYVRADFYQENQGIKELGLLHLFSISGFQVTYFIIFVGFILRRFGWWQEIVAILICIALPMYFIFSGSVQSLVRAVIMGMLAQIIIVSRKRIGKLDAWSWALILGMCVEPAVLLNLGGQLSYVLALSLIYGRHLCYAVHVLLMNLVSVPLLLFHTYQWHWLALLANFCLLPLFSLVVLPLTILGVVVFKYFPVISYGVDTMLKGLNWLIAFLGNLPGKIVYGQLPLILALICLGLTLHLLSRVTSWRSWWLLGVCYVLGFMIIRVPNTGEVTFIDVGQGDSIFIRTPQNQEKTLIDTGGRVEFAQEKAAWQQRQQVGQRIVEKVTIPYLFKQGIARLDQIILTHADADHMGDLATLLQQVRTDKIYVGAGMEKLPTLVQLQRRYHFKIVAIMAPQQLANTQLQALMPMKVGKGKNEDSLVTTAVFGNQRFLFMGDLDQAGEKMIMRQYPMLRVDVLKLGHHGSKTSTAPEFVKQIKLQLAIISAGRNNMYGHPHQDTITTLEAEHVQYVSTAKNGMISYRWSRKYTEWRTMISE</sequence>
<protein>
    <submittedName>
        <fullName evidence="8">DNA internalization-related competence protein ComEC/Rec2</fullName>
    </submittedName>
</protein>
<dbReference type="GO" id="GO:0005886">
    <property type="term" value="C:plasma membrane"/>
    <property type="evidence" value="ECO:0007669"/>
    <property type="project" value="UniProtKB-SubCell"/>
</dbReference>
<evidence type="ECO:0000256" key="3">
    <source>
        <dbReference type="ARBA" id="ARBA00022692"/>
    </source>
</evidence>
<evidence type="ECO:0000313" key="9">
    <source>
        <dbReference type="Proteomes" id="UP000292886"/>
    </source>
</evidence>
<dbReference type="OrthoDB" id="9761531at2"/>
<feature type="transmembrane region" description="Helical" evidence="6">
    <location>
        <begin position="349"/>
        <end position="366"/>
    </location>
</feature>
<dbReference type="InterPro" id="IPR052159">
    <property type="entry name" value="Competence_DNA_uptake"/>
</dbReference>
<feature type="transmembrane region" description="Helical" evidence="6">
    <location>
        <begin position="259"/>
        <end position="278"/>
    </location>
</feature>
<dbReference type="KEGG" id="wei:EQG49_11355"/>
<dbReference type="CDD" id="cd07731">
    <property type="entry name" value="ComA-like_MBL-fold"/>
    <property type="match status" value="1"/>
</dbReference>
<evidence type="ECO:0000256" key="4">
    <source>
        <dbReference type="ARBA" id="ARBA00022989"/>
    </source>
</evidence>
<dbReference type="InterPro" id="IPR004797">
    <property type="entry name" value="Competence_ComEC/Rec2"/>
</dbReference>
<dbReference type="InterPro" id="IPR025405">
    <property type="entry name" value="DUF4131"/>
</dbReference>
<dbReference type="SUPFAM" id="SSF56281">
    <property type="entry name" value="Metallo-hydrolase/oxidoreductase"/>
    <property type="match status" value="1"/>
</dbReference>
<feature type="transmembrane region" description="Helical" evidence="6">
    <location>
        <begin position="45"/>
        <end position="63"/>
    </location>
</feature>
<dbReference type="Proteomes" id="UP000292886">
    <property type="component" value="Chromosome"/>
</dbReference>
<keyword evidence="2" id="KW-1003">Cell membrane</keyword>
<evidence type="ECO:0000256" key="5">
    <source>
        <dbReference type="ARBA" id="ARBA00023136"/>
    </source>
</evidence>
<dbReference type="PANTHER" id="PTHR30619:SF1">
    <property type="entry name" value="RECOMBINATION PROTEIN 2"/>
    <property type="match status" value="1"/>
</dbReference>
<keyword evidence="4 6" id="KW-1133">Transmembrane helix</keyword>
<dbReference type="RefSeq" id="WP_133364081.1">
    <property type="nucleotide sequence ID" value="NZ_CP037940.1"/>
</dbReference>
<reference evidence="9" key="1">
    <citation type="submission" date="2019-03" db="EMBL/GenBank/DDBJ databases">
        <title>Weissella sp. 26KH-42 Genome sequencing.</title>
        <authorList>
            <person name="Heo J."/>
            <person name="Kim S.-J."/>
            <person name="Kim J.-S."/>
            <person name="Hong S.-B."/>
            <person name="Kwon S.-W."/>
        </authorList>
    </citation>
    <scope>NUCLEOTIDE SEQUENCE [LARGE SCALE GENOMIC DNA]</scope>
    <source>
        <strain evidence="9">26KH-42</strain>
    </source>
</reference>
<dbReference type="InterPro" id="IPR035681">
    <property type="entry name" value="ComA-like_MBL"/>
</dbReference>
<evidence type="ECO:0000256" key="2">
    <source>
        <dbReference type="ARBA" id="ARBA00022475"/>
    </source>
</evidence>
<evidence type="ECO:0000313" key="8">
    <source>
        <dbReference type="EMBL" id="QBO37004.1"/>
    </source>
</evidence>
<dbReference type="Pfam" id="PF00753">
    <property type="entry name" value="Lactamase_B"/>
    <property type="match status" value="1"/>
</dbReference>
<feature type="transmembrane region" description="Helical" evidence="6">
    <location>
        <begin position="6"/>
        <end position="33"/>
    </location>
</feature>
<evidence type="ECO:0000256" key="1">
    <source>
        <dbReference type="ARBA" id="ARBA00004651"/>
    </source>
</evidence>
<dbReference type="EMBL" id="CP037940">
    <property type="protein sequence ID" value="QBO37004.1"/>
    <property type="molecule type" value="Genomic_DNA"/>
</dbReference>
<proteinExistence type="predicted"/>
<dbReference type="Gene3D" id="3.60.15.10">
    <property type="entry name" value="Ribonuclease Z/Hydroxyacylglutathione hydrolase-like"/>
    <property type="match status" value="1"/>
</dbReference>
<name>A0A4P6YW04_9LACO</name>
<dbReference type="Pfam" id="PF13567">
    <property type="entry name" value="DUF4131"/>
    <property type="match status" value="1"/>
</dbReference>
<evidence type="ECO:0000256" key="6">
    <source>
        <dbReference type="SAM" id="Phobius"/>
    </source>
</evidence>
<dbReference type="Pfam" id="PF03772">
    <property type="entry name" value="Competence"/>
    <property type="match status" value="1"/>
</dbReference>
<dbReference type="NCBIfam" id="TIGR00360">
    <property type="entry name" value="ComEC_N-term"/>
    <property type="match status" value="1"/>
</dbReference>
<feature type="domain" description="Metallo-beta-lactamase" evidence="7">
    <location>
        <begin position="491"/>
        <end position="699"/>
    </location>
</feature>
<organism evidence="8 9">
    <name type="scientific">Periweissella cryptocerci</name>
    <dbReference type="NCBI Taxonomy" id="2506420"/>
    <lineage>
        <taxon>Bacteria</taxon>
        <taxon>Bacillati</taxon>
        <taxon>Bacillota</taxon>
        <taxon>Bacilli</taxon>
        <taxon>Lactobacillales</taxon>
        <taxon>Lactobacillaceae</taxon>
        <taxon>Periweissella</taxon>
    </lineage>
</organism>
<dbReference type="InterPro" id="IPR001279">
    <property type="entry name" value="Metallo-B-lactamas"/>
</dbReference>
<feature type="transmembrane region" description="Helical" evidence="6">
    <location>
        <begin position="373"/>
        <end position="400"/>
    </location>
</feature>
<keyword evidence="5 6" id="KW-0472">Membrane</keyword>
<feature type="transmembrane region" description="Helical" evidence="6">
    <location>
        <begin position="313"/>
        <end position="343"/>
    </location>
</feature>
<feature type="transmembrane region" description="Helical" evidence="6">
    <location>
        <begin position="232"/>
        <end position="254"/>
    </location>
</feature>
<dbReference type="InterPro" id="IPR004477">
    <property type="entry name" value="ComEC_N"/>
</dbReference>
<dbReference type="NCBIfam" id="TIGR00361">
    <property type="entry name" value="ComEC_Rec2"/>
    <property type="match status" value="1"/>
</dbReference>
<keyword evidence="3 6" id="KW-0812">Transmembrane</keyword>
<feature type="transmembrane region" description="Helical" evidence="6">
    <location>
        <begin position="432"/>
        <end position="453"/>
    </location>
</feature>
<evidence type="ECO:0000259" key="7">
    <source>
        <dbReference type="SMART" id="SM00849"/>
    </source>
</evidence>
<gene>
    <name evidence="8" type="ORF">EQG49_11355</name>
</gene>
<accession>A0A4P6YW04</accession>
<dbReference type="SMART" id="SM00849">
    <property type="entry name" value="Lactamase_B"/>
    <property type="match status" value="1"/>
</dbReference>
<dbReference type="PANTHER" id="PTHR30619">
    <property type="entry name" value="DNA INTERNALIZATION/COMPETENCE PROTEIN COMEC/REC2"/>
    <property type="match status" value="1"/>
</dbReference>
<comment type="subcellular location">
    <subcellularLocation>
        <location evidence="1">Cell membrane</location>
        <topology evidence="1">Multi-pass membrane protein</topology>
    </subcellularLocation>
</comment>